<protein>
    <submittedName>
        <fullName evidence="12">Uncharacterized protein</fullName>
    </submittedName>
</protein>
<keyword evidence="6" id="KW-0999">Mitochondrion inner membrane</keyword>
<dbReference type="Gene3D" id="1.50.40.10">
    <property type="entry name" value="Mitochondrial carrier domain"/>
    <property type="match status" value="1"/>
</dbReference>
<dbReference type="InterPro" id="IPR044677">
    <property type="entry name" value="SLC25A3/Pic2/Mir1-like"/>
</dbReference>
<evidence type="ECO:0000256" key="4">
    <source>
        <dbReference type="ARBA" id="ARBA00022692"/>
    </source>
</evidence>
<evidence type="ECO:0000256" key="8">
    <source>
        <dbReference type="ARBA" id="ARBA00023128"/>
    </source>
</evidence>
<keyword evidence="13" id="KW-1185">Reference proteome</keyword>
<dbReference type="InterPro" id="IPR023395">
    <property type="entry name" value="MCP_dom_sf"/>
</dbReference>
<evidence type="ECO:0000256" key="6">
    <source>
        <dbReference type="ARBA" id="ARBA00022792"/>
    </source>
</evidence>
<dbReference type="PANTHER" id="PTHR45671:SF10">
    <property type="entry name" value="SOLUTE CARRIER FAMILY 25 MEMBER 3"/>
    <property type="match status" value="1"/>
</dbReference>
<evidence type="ECO:0000256" key="7">
    <source>
        <dbReference type="ARBA" id="ARBA00022989"/>
    </source>
</evidence>
<evidence type="ECO:0000256" key="11">
    <source>
        <dbReference type="RuleBase" id="RU000488"/>
    </source>
</evidence>
<gene>
    <name evidence="12" type="ORF">DVH24_008450</name>
</gene>
<organism evidence="12 13">
    <name type="scientific">Malus domestica</name>
    <name type="common">Apple</name>
    <name type="synonym">Pyrus malus</name>
    <dbReference type="NCBI Taxonomy" id="3750"/>
    <lineage>
        <taxon>Eukaryota</taxon>
        <taxon>Viridiplantae</taxon>
        <taxon>Streptophyta</taxon>
        <taxon>Embryophyta</taxon>
        <taxon>Tracheophyta</taxon>
        <taxon>Spermatophyta</taxon>
        <taxon>Magnoliopsida</taxon>
        <taxon>eudicotyledons</taxon>
        <taxon>Gunneridae</taxon>
        <taxon>Pentapetalae</taxon>
        <taxon>rosids</taxon>
        <taxon>fabids</taxon>
        <taxon>Rosales</taxon>
        <taxon>Rosaceae</taxon>
        <taxon>Amygdaloideae</taxon>
        <taxon>Maleae</taxon>
        <taxon>Malus</taxon>
    </lineage>
</organism>
<dbReference type="Pfam" id="PF00153">
    <property type="entry name" value="Mito_carr"/>
    <property type="match status" value="2"/>
</dbReference>
<dbReference type="EMBL" id="RDQH01000332">
    <property type="protein sequence ID" value="RXH95950.1"/>
    <property type="molecule type" value="Genomic_DNA"/>
</dbReference>
<feature type="repeat" description="Solcar" evidence="10">
    <location>
        <begin position="65"/>
        <end position="212"/>
    </location>
</feature>
<evidence type="ECO:0000256" key="1">
    <source>
        <dbReference type="ARBA" id="ARBA00004448"/>
    </source>
</evidence>
<dbReference type="PROSITE" id="PS50920">
    <property type="entry name" value="SOLCAR"/>
    <property type="match status" value="2"/>
</dbReference>
<dbReference type="InterPro" id="IPR018108">
    <property type="entry name" value="MCP_transmembrane"/>
</dbReference>
<evidence type="ECO:0000313" key="12">
    <source>
        <dbReference type="EMBL" id="RXH95950.1"/>
    </source>
</evidence>
<dbReference type="GO" id="GO:0005743">
    <property type="term" value="C:mitochondrial inner membrane"/>
    <property type="evidence" value="ECO:0007669"/>
    <property type="project" value="UniProtKB-SubCell"/>
</dbReference>
<keyword evidence="3 11" id="KW-0813">Transport</keyword>
<dbReference type="SUPFAM" id="SSF103506">
    <property type="entry name" value="Mitochondrial carrier"/>
    <property type="match status" value="1"/>
</dbReference>
<evidence type="ECO:0000256" key="3">
    <source>
        <dbReference type="ARBA" id="ARBA00022448"/>
    </source>
</evidence>
<keyword evidence="8" id="KW-0496">Mitochondrion</keyword>
<dbReference type="PANTHER" id="PTHR45671">
    <property type="entry name" value="SOLUTE CARRIER FAMILY 25 (MITOCHONDRIAL CARRIER PHOSPHATE CARRIER), MEMBER 3, LIKE-RELATED-RELATED"/>
    <property type="match status" value="1"/>
</dbReference>
<dbReference type="STRING" id="3750.A0A498JK68"/>
<evidence type="ECO:0000256" key="9">
    <source>
        <dbReference type="ARBA" id="ARBA00023136"/>
    </source>
</evidence>
<dbReference type="Proteomes" id="UP000290289">
    <property type="component" value="Chromosome 6"/>
</dbReference>
<keyword evidence="4 10" id="KW-0812">Transmembrane</keyword>
<accession>A0A498JK68</accession>
<evidence type="ECO:0000256" key="5">
    <source>
        <dbReference type="ARBA" id="ARBA00022737"/>
    </source>
</evidence>
<keyword evidence="9 10" id="KW-0472">Membrane</keyword>
<feature type="repeat" description="Solcar" evidence="10">
    <location>
        <begin position="225"/>
        <end position="309"/>
    </location>
</feature>
<comment type="caution">
    <text evidence="12">The sequence shown here is derived from an EMBL/GenBank/DDBJ whole genome shotgun (WGS) entry which is preliminary data.</text>
</comment>
<dbReference type="GO" id="GO:0005315">
    <property type="term" value="F:phosphate transmembrane transporter activity"/>
    <property type="evidence" value="ECO:0007669"/>
    <property type="project" value="InterPro"/>
</dbReference>
<keyword evidence="7" id="KW-1133">Transmembrane helix</keyword>
<dbReference type="AlphaFoldDB" id="A0A498JK68"/>
<name>A0A498JK68_MALDO</name>
<proteinExistence type="inferred from homology"/>
<dbReference type="GO" id="GO:1990547">
    <property type="term" value="P:mitochondrial phosphate ion transmembrane transport"/>
    <property type="evidence" value="ECO:0007669"/>
    <property type="project" value="InterPro"/>
</dbReference>
<reference evidence="12 13" key="1">
    <citation type="submission" date="2018-10" db="EMBL/GenBank/DDBJ databases">
        <title>A high-quality apple genome assembly.</title>
        <authorList>
            <person name="Hu J."/>
        </authorList>
    </citation>
    <scope>NUCLEOTIDE SEQUENCE [LARGE SCALE GENOMIC DNA]</scope>
    <source>
        <strain evidence="13">cv. HFTH1</strain>
        <tissue evidence="12">Young leaf</tissue>
    </source>
</reference>
<evidence type="ECO:0000313" key="13">
    <source>
        <dbReference type="Proteomes" id="UP000290289"/>
    </source>
</evidence>
<dbReference type="FunFam" id="1.50.40.10:FF:000046">
    <property type="entry name" value="Phosphate carrier protein, mitochondrial"/>
    <property type="match status" value="1"/>
</dbReference>
<evidence type="ECO:0000256" key="2">
    <source>
        <dbReference type="ARBA" id="ARBA00006375"/>
    </source>
</evidence>
<evidence type="ECO:0000256" key="10">
    <source>
        <dbReference type="PROSITE-ProRule" id="PRU00282"/>
    </source>
</evidence>
<comment type="subcellular location">
    <subcellularLocation>
        <location evidence="1">Mitochondrion inner membrane</location>
        <topology evidence="1">Multi-pass membrane protein</topology>
    </subcellularLocation>
</comment>
<sequence length="426" mass="45602">MADPLSNSRRHSLVPSFLYSSSSSMTTSTDALGPSVSSSLVGAALLSKRVVVPAPKEKVEMYSAGFYAACGVGGMLSTGLTHLAVTPIDLVKLSQHTCKHSHLTLLLKESVLKTKTTSVDKSHSNLFYRRSSNGYCGITYVDSKLTEVTMPLNPKTLLQIDPIKYKSIISGFGVLLKEQGIRGLFKGWAPTWAGYSVQGAGKFGLYEFFKKYYSDVAGPEYAAKYKTLIYLAGSASAEVIADVALCPMEAVKVRVQTQPGFARGLTDGLPKFIKSEGALGLYKGMVPLWGRQVPYTMMKFASFETIIELMYKHAVPTPKEQCSKPLQLGVSFASGYIAGVFCAVVSHPADNLVSFLNNAKGATFGEAVKQLGVLGLFTRGLPLRIVMIGTLTGGQWVIYDAFKVFVGLPTTGGPAPAAAAIEVAKS</sequence>
<keyword evidence="5" id="KW-0677">Repeat</keyword>
<comment type="similarity">
    <text evidence="2 11">Belongs to the mitochondrial carrier (TC 2.A.29) family.</text>
</comment>